<dbReference type="AlphaFoldDB" id="A0A6H5IDE6"/>
<dbReference type="InterPro" id="IPR045371">
    <property type="entry name" value="ADAMTS_CR_3"/>
</dbReference>
<evidence type="ECO:0000256" key="5">
    <source>
        <dbReference type="ARBA" id="ARBA00023157"/>
    </source>
</evidence>
<dbReference type="Pfam" id="PF08686">
    <property type="entry name" value="PLAC"/>
    <property type="match status" value="1"/>
</dbReference>
<dbReference type="InterPro" id="IPR013783">
    <property type="entry name" value="Ig-like_fold"/>
</dbReference>
<keyword evidence="3" id="KW-0732">Signal</keyword>
<evidence type="ECO:0000256" key="3">
    <source>
        <dbReference type="ARBA" id="ARBA00022729"/>
    </source>
</evidence>
<dbReference type="PROSITE" id="PS50835">
    <property type="entry name" value="IG_LIKE"/>
    <property type="match status" value="1"/>
</dbReference>
<dbReference type="Gene3D" id="2.20.100.10">
    <property type="entry name" value="Thrombospondin type-1 (TSP1) repeat"/>
    <property type="match status" value="6"/>
</dbReference>
<dbReference type="CDD" id="cd00096">
    <property type="entry name" value="Ig"/>
    <property type="match status" value="1"/>
</dbReference>
<evidence type="ECO:0000259" key="8">
    <source>
        <dbReference type="PROSITE" id="PS50835"/>
    </source>
</evidence>
<dbReference type="Pfam" id="PF19236">
    <property type="entry name" value="ADAMTS_CR_3"/>
    <property type="match status" value="1"/>
</dbReference>
<evidence type="ECO:0008006" key="12">
    <source>
        <dbReference type="Google" id="ProtNLM"/>
    </source>
</evidence>
<dbReference type="GO" id="GO:0005576">
    <property type="term" value="C:extracellular region"/>
    <property type="evidence" value="ECO:0007669"/>
    <property type="project" value="UniProtKB-SubCell"/>
</dbReference>
<organism evidence="10 11">
    <name type="scientific">Trichogramma brassicae</name>
    <dbReference type="NCBI Taxonomy" id="86971"/>
    <lineage>
        <taxon>Eukaryota</taxon>
        <taxon>Metazoa</taxon>
        <taxon>Ecdysozoa</taxon>
        <taxon>Arthropoda</taxon>
        <taxon>Hexapoda</taxon>
        <taxon>Insecta</taxon>
        <taxon>Pterygota</taxon>
        <taxon>Neoptera</taxon>
        <taxon>Endopterygota</taxon>
        <taxon>Hymenoptera</taxon>
        <taxon>Apocrita</taxon>
        <taxon>Proctotrupomorpha</taxon>
        <taxon>Chalcidoidea</taxon>
        <taxon>Trichogrammatidae</taxon>
        <taxon>Trichogramma</taxon>
    </lineage>
</organism>
<dbReference type="InterPro" id="IPR007110">
    <property type="entry name" value="Ig-like_dom"/>
</dbReference>
<dbReference type="InterPro" id="IPR010909">
    <property type="entry name" value="PLAC"/>
</dbReference>
<dbReference type="FunFam" id="2.20.100.10:FF:000005">
    <property type="entry name" value="ADAM metallopeptidase with thrombospondin type 1 motif 9"/>
    <property type="match status" value="1"/>
</dbReference>
<feature type="domain" description="Ig-like" evidence="8">
    <location>
        <begin position="551"/>
        <end position="624"/>
    </location>
</feature>
<feature type="region of interest" description="Disordered" evidence="7">
    <location>
        <begin position="506"/>
        <end position="526"/>
    </location>
</feature>
<dbReference type="Gene3D" id="2.60.40.10">
    <property type="entry name" value="Immunoglobulins"/>
    <property type="match status" value="1"/>
</dbReference>
<gene>
    <name evidence="10" type="ORF">TBRA_LOCUS6530</name>
</gene>
<dbReference type="PRINTS" id="PR01857">
    <property type="entry name" value="ADAMTSFAMILY"/>
</dbReference>
<keyword evidence="2" id="KW-0964">Secreted</keyword>
<feature type="disulfide bond" evidence="6">
    <location>
        <begin position="28"/>
        <end position="33"/>
    </location>
</feature>
<evidence type="ECO:0000259" key="9">
    <source>
        <dbReference type="PROSITE" id="PS50900"/>
    </source>
</evidence>
<dbReference type="InterPro" id="IPR013098">
    <property type="entry name" value="Ig_I-set"/>
</dbReference>
<dbReference type="OrthoDB" id="5948003at2759"/>
<feature type="domain" description="PLAC" evidence="9">
    <location>
        <begin position="829"/>
        <end position="866"/>
    </location>
</feature>
<name>A0A6H5IDE6_9HYME</name>
<dbReference type="InterPro" id="IPR000884">
    <property type="entry name" value="TSP1_rpt"/>
</dbReference>
<evidence type="ECO:0000256" key="4">
    <source>
        <dbReference type="ARBA" id="ARBA00022737"/>
    </source>
</evidence>
<feature type="disulfide bond" evidence="6">
    <location>
        <begin position="14"/>
        <end position="45"/>
    </location>
</feature>
<protein>
    <recommendedName>
        <fullName evidence="12">PLAC domain-containing protein</fullName>
    </recommendedName>
</protein>
<dbReference type="PANTHER" id="PTHR13723:SF313">
    <property type="entry name" value="PEPTIDASE M12B DOMAIN-CONTAINING PROTEIN"/>
    <property type="match status" value="1"/>
</dbReference>
<feature type="compositionally biased region" description="Basic and acidic residues" evidence="7">
    <location>
        <begin position="506"/>
        <end position="524"/>
    </location>
</feature>
<proteinExistence type="predicted"/>
<dbReference type="SMART" id="SM00209">
    <property type="entry name" value="TSP1"/>
    <property type="match status" value="8"/>
</dbReference>
<comment type="subcellular location">
    <subcellularLocation>
        <location evidence="1">Secreted</location>
    </subcellularLocation>
</comment>
<dbReference type="GO" id="GO:0030198">
    <property type="term" value="P:extracellular matrix organization"/>
    <property type="evidence" value="ECO:0007669"/>
    <property type="project" value="InterPro"/>
</dbReference>
<dbReference type="InterPro" id="IPR036179">
    <property type="entry name" value="Ig-like_dom_sf"/>
</dbReference>
<dbReference type="Pfam" id="PF07679">
    <property type="entry name" value="I-set"/>
    <property type="match status" value="1"/>
</dbReference>
<evidence type="ECO:0000256" key="7">
    <source>
        <dbReference type="SAM" id="MobiDB-lite"/>
    </source>
</evidence>
<feature type="disulfide bond" evidence="6">
    <location>
        <begin position="17"/>
        <end position="50"/>
    </location>
</feature>
<dbReference type="Proteomes" id="UP000479190">
    <property type="component" value="Unassembled WGS sequence"/>
</dbReference>
<dbReference type="InterPro" id="IPR050439">
    <property type="entry name" value="ADAMTS_ADAMTS-like"/>
</dbReference>
<reference evidence="10 11" key="1">
    <citation type="submission" date="2020-02" db="EMBL/GenBank/DDBJ databases">
        <authorList>
            <person name="Ferguson B K."/>
        </authorList>
    </citation>
    <scope>NUCLEOTIDE SEQUENCE [LARGE SCALE GENOMIC DNA]</scope>
</reference>
<dbReference type="PROSITE" id="PS50092">
    <property type="entry name" value="TSP1"/>
    <property type="match status" value="7"/>
</dbReference>
<dbReference type="EMBL" id="CADCXV010000748">
    <property type="protein sequence ID" value="CAB0034632.1"/>
    <property type="molecule type" value="Genomic_DNA"/>
</dbReference>
<dbReference type="PROSITE" id="PS50900">
    <property type="entry name" value="PLAC"/>
    <property type="match status" value="1"/>
</dbReference>
<evidence type="ECO:0000313" key="11">
    <source>
        <dbReference type="Proteomes" id="UP000479190"/>
    </source>
</evidence>
<dbReference type="PANTHER" id="PTHR13723">
    <property type="entry name" value="ADAMTS A DISINTEGRIN AND METALLOPROTEASE WITH THROMBOSPONDIN MOTIFS PROTEASE"/>
    <property type="match status" value="1"/>
</dbReference>
<evidence type="ECO:0000256" key="1">
    <source>
        <dbReference type="ARBA" id="ARBA00004613"/>
    </source>
</evidence>
<dbReference type="Pfam" id="PF19030">
    <property type="entry name" value="TSP1_ADAMTS"/>
    <property type="match status" value="7"/>
</dbReference>
<keyword evidence="5 6" id="KW-1015">Disulfide bond</keyword>
<keyword evidence="11" id="KW-1185">Reference proteome</keyword>
<dbReference type="InterPro" id="IPR036383">
    <property type="entry name" value="TSP1_rpt_sf"/>
</dbReference>
<dbReference type="SUPFAM" id="SSF48726">
    <property type="entry name" value="Immunoglobulin"/>
    <property type="match status" value="1"/>
</dbReference>
<dbReference type="SUPFAM" id="SSF82895">
    <property type="entry name" value="TSP-1 type 1 repeat"/>
    <property type="match status" value="7"/>
</dbReference>
<accession>A0A6H5IDE6</accession>
<evidence type="ECO:0000313" key="10">
    <source>
        <dbReference type="EMBL" id="CAB0034632.1"/>
    </source>
</evidence>
<evidence type="ECO:0000256" key="2">
    <source>
        <dbReference type="ARBA" id="ARBA00022525"/>
    </source>
</evidence>
<keyword evidence="4" id="KW-0677">Repeat</keyword>
<evidence type="ECO:0000256" key="6">
    <source>
        <dbReference type="PIRSR" id="PIRSR613273-3"/>
    </source>
</evidence>
<dbReference type="InterPro" id="IPR013273">
    <property type="entry name" value="ADAMTS/ADAMTS-like"/>
</dbReference>
<sequence length="868" mass="96478">MSINIMDTYNVSSCTTCGGGISRQQKRCRRKPCKGRTWNYKYKICNLQPCSTPTDPRAEQCATYDNRPYSEQLFKWYPYYDPSRPCALICRGERQNNISPLSSASKADERVLVNGELGSAEEYTESTESIVAQLADKVQDGTKCYPGSHDVCINGECQRVGCDLKVGSNKNKDACGICGGDGSTCDSKYAWTLESTSACSESCGGGFKIVTPMCKSTGPDSKIVDNSMCEPESKPDKLLLPCNTLPCSTKWLTGEWSKCSVSCGGGSRSRPVFCTEENGNATSKIPEYKCNVNHKPKFQEICNAFSCPMWEAGEWSECSTSCGKGVKTRSVECRDGKGRLSNECDRSQQPRAEIECKGASSDCSSRVQDLIITCVRDDTGKTVMPLLCSADTKPESRIRVCNDHPCPPRWNTSEFSPCMSPCGLGIQTREVNCIHEVTRGTGNTVVVPNHMCPQPPPVDRQYCNVWDCPVQWSVGEWGKCSKTCGGGVKKRKVICEQVMAQGRKQTRAERDCPTPRPRTEKECNSRPCDQANPAVKPIITSKNVTFVQEDPDRKVNLDIGGQATIFQGTPVIKIRCPVKKFDKAHIVWRKDHEELRKSRKYKINKKGALKIVDINFSDSGVYSCWDNLIFEWVTTDWSRCSQSCGGGGFQMRGAQCTVRSVKNDTNDTKMPVRTVMGPSLCEDAGLPVPEKVRACGTGKCPQWHTTEWSSCETSRCFNWKTAMQRREISCRLAEETSEGVDISTVVDMSKCDESMRPPQRQECYNDACKGVWRVGEWSECSASCEEDGIKYRILQCVWYGTKKPAGNVCRNLPRPPVMKTCRGPPCAKSSDDCKDHSKLCGRVKLMGMCRVPLYAKQCCNSCHQDKKV</sequence>